<dbReference type="InterPro" id="IPR052636">
    <property type="entry name" value="UDP-D-xylose:L-fucose_XylT"/>
</dbReference>
<keyword evidence="1" id="KW-0472">Membrane</keyword>
<dbReference type="PANTHER" id="PTHR47032:SF1">
    <property type="entry name" value="UDP-D-XYLOSE:L-FUCOSE ALPHA-1,3-D-XYLOSYLTRANSFERASE-RELATED"/>
    <property type="match status" value="1"/>
</dbReference>
<organism evidence="3 4">
    <name type="scientific">Mytilus galloprovincialis</name>
    <name type="common">Mediterranean mussel</name>
    <dbReference type="NCBI Taxonomy" id="29158"/>
    <lineage>
        <taxon>Eukaryota</taxon>
        <taxon>Metazoa</taxon>
        <taxon>Spiralia</taxon>
        <taxon>Lophotrochozoa</taxon>
        <taxon>Mollusca</taxon>
        <taxon>Bivalvia</taxon>
        <taxon>Autobranchia</taxon>
        <taxon>Pteriomorphia</taxon>
        <taxon>Mytilida</taxon>
        <taxon>Mytiloidea</taxon>
        <taxon>Mytilidae</taxon>
        <taxon>Mytilinae</taxon>
        <taxon>Mytilus</taxon>
    </lineage>
</organism>
<keyword evidence="4" id="KW-1185">Reference proteome</keyword>
<dbReference type="Proteomes" id="UP000266721">
    <property type="component" value="Unassembled WGS sequence"/>
</dbReference>
<sequence length="339" mass="39385">MTSQMFMWQKLKIIIMKRSDFKHFTIGIIAFLVVCLVFRHYLFGNKTYRKRPLHNDSNIDLVLEAALQIKDRPVMITIVNDGYINLVKSWICNTKHMGFHQQVIIIVTSPQGIDEIKTISPDVTVVALDVDQSMNGHQEYSHVGYLKIMVLRTQIQLALLHNDIEVYSFECDSVFFANPLPKLRAHSGEHDIVFISNYQRPKSINGGFLYLFPTPAAKATFEQLNRMMLKLFSNIRNQPSDKWIPTHENDQVYLSTLVAEKYAGLKSTILPFSIFSDGKWYDISEEDRKLTYPFLIHNNWIKGNIAKEGRAKKWKHWFLKADGSCDFDWAKEVTKTIIY</sequence>
<feature type="transmembrane region" description="Helical" evidence="1">
    <location>
        <begin position="21"/>
        <end position="42"/>
    </location>
</feature>
<dbReference type="Pfam" id="PF03407">
    <property type="entry name" value="Nucleotid_trans"/>
    <property type="match status" value="1"/>
</dbReference>
<evidence type="ECO:0000313" key="3">
    <source>
        <dbReference type="EMBL" id="OPL21041.1"/>
    </source>
</evidence>
<evidence type="ECO:0000256" key="1">
    <source>
        <dbReference type="SAM" id="Phobius"/>
    </source>
</evidence>
<evidence type="ECO:0000313" key="4">
    <source>
        <dbReference type="Proteomes" id="UP000266721"/>
    </source>
</evidence>
<protein>
    <recommendedName>
        <fullName evidence="2">Nucleotide-diphospho-sugar transferase domain-containing protein</fullName>
    </recommendedName>
</protein>
<evidence type="ECO:0000259" key="2">
    <source>
        <dbReference type="Pfam" id="PF03407"/>
    </source>
</evidence>
<dbReference type="PANTHER" id="PTHR47032">
    <property type="entry name" value="UDP-D-XYLOSE:L-FUCOSE ALPHA-1,3-D-XYLOSYLTRANSFERASE-RELATED"/>
    <property type="match status" value="1"/>
</dbReference>
<name>A0A409VCP1_MYTGA</name>
<proteinExistence type="predicted"/>
<feature type="non-terminal residue" evidence="3">
    <location>
        <position position="1"/>
    </location>
</feature>
<dbReference type="GO" id="GO:0016757">
    <property type="term" value="F:glycosyltransferase activity"/>
    <property type="evidence" value="ECO:0007669"/>
    <property type="project" value="TreeGrafter"/>
</dbReference>
<keyword evidence="1" id="KW-0812">Transmembrane</keyword>
<reference evidence="3 4" key="1">
    <citation type="journal article" date="2016" name="PLoS ONE">
        <title>A First Insight into the Genome of the Filter-Feeder Mussel Mytilus galloprovincialis.</title>
        <authorList>
            <person name="Murgarella M."/>
            <person name="Puiu D."/>
            <person name="Novoa B."/>
            <person name="Figueras A."/>
            <person name="Posada D."/>
            <person name="Canchaya C."/>
        </authorList>
    </citation>
    <scope>NUCLEOTIDE SEQUENCE [LARGE SCALE GENOMIC DNA]</scope>
    <source>
        <tissue evidence="3">Muscle</tissue>
    </source>
</reference>
<keyword evidence="1" id="KW-1133">Transmembrane helix</keyword>
<feature type="domain" description="Nucleotide-diphospho-sugar transferase" evidence="2">
    <location>
        <begin position="106"/>
        <end position="308"/>
    </location>
</feature>
<dbReference type="AlphaFoldDB" id="A0A409VCP1"/>
<dbReference type="InterPro" id="IPR005069">
    <property type="entry name" value="Nucl-diP-sugar_transferase"/>
</dbReference>
<accession>A0A409VCP1</accession>
<dbReference type="EMBL" id="KV595934">
    <property type="protein sequence ID" value="OPL21041.1"/>
    <property type="molecule type" value="Genomic_DNA"/>
</dbReference>
<dbReference type="GO" id="GO:0005794">
    <property type="term" value="C:Golgi apparatus"/>
    <property type="evidence" value="ECO:0007669"/>
    <property type="project" value="TreeGrafter"/>
</dbReference>
<gene>
    <name evidence="3" type="ORF">AM593_10715</name>
</gene>